<comment type="caution">
    <text evidence="3">The sequence shown here is derived from an EMBL/GenBank/DDBJ whole genome shotgun (WGS) entry which is preliminary data.</text>
</comment>
<reference evidence="3 4" key="1">
    <citation type="submission" date="2018-06" db="EMBL/GenBank/DDBJ databases">
        <title>Marinomonas sp. YLB-05 draft genome sequence.</title>
        <authorList>
            <person name="Yu L."/>
            <person name="Tang X."/>
        </authorList>
    </citation>
    <scope>NUCLEOTIDE SEQUENCE [LARGE SCALE GENOMIC DNA]</scope>
    <source>
        <strain evidence="3 4">YLB-05</strain>
    </source>
</reference>
<accession>A0A370U7H0</accession>
<protein>
    <submittedName>
        <fullName evidence="3">Uncharacterized protein</fullName>
    </submittedName>
</protein>
<keyword evidence="4" id="KW-1185">Reference proteome</keyword>
<dbReference type="Proteomes" id="UP000254326">
    <property type="component" value="Unassembled WGS sequence"/>
</dbReference>
<evidence type="ECO:0000313" key="4">
    <source>
        <dbReference type="Proteomes" id="UP000254326"/>
    </source>
</evidence>
<name>A0A370U7H0_9GAMM</name>
<sequence length="99" mass="10476">MGIRDSVTAYVDEKEQAVSEWWNDTEDSEGAPKSYQQQAQAEKLAEGSALPKVETASNATGETVVVTASALPPYSPWLIGGGVLVVVLAVFAMMMKGGK</sequence>
<evidence type="ECO:0000256" key="1">
    <source>
        <dbReference type="SAM" id="MobiDB-lite"/>
    </source>
</evidence>
<organism evidence="3 4">
    <name type="scientific">Marinomonas piezotolerans</name>
    <dbReference type="NCBI Taxonomy" id="2213058"/>
    <lineage>
        <taxon>Bacteria</taxon>
        <taxon>Pseudomonadati</taxon>
        <taxon>Pseudomonadota</taxon>
        <taxon>Gammaproteobacteria</taxon>
        <taxon>Oceanospirillales</taxon>
        <taxon>Oceanospirillaceae</taxon>
        <taxon>Marinomonas</taxon>
    </lineage>
</organism>
<gene>
    <name evidence="3" type="ORF">DN730_13285</name>
</gene>
<keyword evidence="2" id="KW-0812">Transmembrane</keyword>
<dbReference type="EMBL" id="QKRA01000006">
    <property type="protein sequence ID" value="RDL43714.1"/>
    <property type="molecule type" value="Genomic_DNA"/>
</dbReference>
<feature type="region of interest" description="Disordered" evidence="1">
    <location>
        <begin position="18"/>
        <end position="41"/>
    </location>
</feature>
<evidence type="ECO:0000313" key="3">
    <source>
        <dbReference type="EMBL" id="RDL43714.1"/>
    </source>
</evidence>
<feature type="transmembrane region" description="Helical" evidence="2">
    <location>
        <begin position="74"/>
        <end position="95"/>
    </location>
</feature>
<keyword evidence="2" id="KW-0472">Membrane</keyword>
<dbReference type="InterPro" id="IPR010916">
    <property type="entry name" value="TonB_box_CS"/>
</dbReference>
<evidence type="ECO:0000256" key="2">
    <source>
        <dbReference type="SAM" id="Phobius"/>
    </source>
</evidence>
<keyword evidence="2" id="KW-1133">Transmembrane helix</keyword>
<proteinExistence type="predicted"/>
<dbReference type="AlphaFoldDB" id="A0A370U7H0"/>
<dbReference type="RefSeq" id="WP_115468632.1">
    <property type="nucleotide sequence ID" value="NZ_QKRA01000006.1"/>
</dbReference>
<dbReference type="PROSITE" id="PS00430">
    <property type="entry name" value="TONB_DEPENDENT_REC_1"/>
    <property type="match status" value="1"/>
</dbReference>